<sequence length="488" mass="55125">MKKLYTMVLVLFFALNLHAQVQRPKLVVGLVVDQMRWDYLYFYQKEYGEGGLKRLLNNGFSFENMLINYSPTVTAIGHTSAYTGSIPALHGICGNNFWQNDKYIYCCDDSTVQSVGSQSKQGQMSPRRMLSTTIGDELRLATDFRSKVIGVALKDRAAILPAGHSANAAYWWDSSVGHFITSSYYMKTLPTWVEKFNKENQKAPKYDIKKSNEGVTITFKMAEAVLENEGLGQGDETDMLTVSISSTDAIGHAYGTRGKENHDVYMQLDKDLAHFLDVLDQKVGRGNYLLFLTADHGAAHNYNFLKEHNLPGGAYDYKKAVKDLNNHLQKTFGIKPVMGEDNYQFYFDDAMIAQAGKKKQEVIDEAIDFLKQDEQYVFVFDYEKVAQTTMPDYIKTRMTNGYMNHRSGEIGFVTRAQYFGAKNAPDYKGTSHGQPYNYDSHIPWLMYGWHVKQGETNQEVTINDIAATICGMLKIQAPSGCIGKAVLR</sequence>
<dbReference type="InterPro" id="IPR017850">
    <property type="entry name" value="Alkaline_phosphatase_core_sf"/>
</dbReference>
<evidence type="ECO:0000256" key="1">
    <source>
        <dbReference type="ARBA" id="ARBA00022553"/>
    </source>
</evidence>
<feature type="active site" description="Phosphothreonine intermediate" evidence="4">
    <location>
        <position position="74"/>
    </location>
</feature>
<dbReference type="GO" id="GO:0004035">
    <property type="term" value="F:alkaline phosphatase activity"/>
    <property type="evidence" value="ECO:0007669"/>
    <property type="project" value="InterPro"/>
</dbReference>
<dbReference type="CDD" id="cd16016">
    <property type="entry name" value="AP-SPAP"/>
    <property type="match status" value="1"/>
</dbReference>
<feature type="signal peptide" evidence="6">
    <location>
        <begin position="1"/>
        <end position="19"/>
    </location>
</feature>
<dbReference type="AlphaFoldDB" id="A0A096ASW5"/>
<dbReference type="RefSeq" id="WP_036882595.1">
    <property type="nucleotide sequence ID" value="NZ_JRNR01000024.1"/>
</dbReference>
<evidence type="ECO:0000256" key="2">
    <source>
        <dbReference type="ARBA" id="ARBA00022723"/>
    </source>
</evidence>
<dbReference type="InterPro" id="IPR026263">
    <property type="entry name" value="Alkaline_phosphatase_prok"/>
</dbReference>
<evidence type="ECO:0000256" key="6">
    <source>
        <dbReference type="SAM" id="SignalP"/>
    </source>
</evidence>
<keyword evidence="1 4" id="KW-0597">Phosphoprotein</keyword>
<name>A0A096ASW5_9BACT</name>
<evidence type="ECO:0000256" key="5">
    <source>
        <dbReference type="PIRSR" id="PIRSR031924-51"/>
    </source>
</evidence>
<feature type="binding site" evidence="5">
    <location>
        <begin position="154"/>
        <end position="156"/>
    </location>
    <ligand>
        <name>substrate</name>
    </ligand>
</feature>
<dbReference type="Gene3D" id="3.30.1360.150">
    <property type="match status" value="1"/>
</dbReference>
<keyword evidence="3 6" id="KW-0732">Signal</keyword>
<dbReference type="SUPFAM" id="SSF53649">
    <property type="entry name" value="Alkaline phosphatase-like"/>
    <property type="match status" value="1"/>
</dbReference>
<evidence type="ECO:0000256" key="3">
    <source>
        <dbReference type="ARBA" id="ARBA00022729"/>
    </source>
</evidence>
<gene>
    <name evidence="7" type="ORF">HMPREF0654_03430</name>
</gene>
<dbReference type="Proteomes" id="UP000029538">
    <property type="component" value="Unassembled WGS sequence"/>
</dbReference>
<feature type="chain" id="PRO_5001917381" evidence="6">
    <location>
        <begin position="20"/>
        <end position="488"/>
    </location>
</feature>
<dbReference type="PANTHER" id="PTHR10151:SF120">
    <property type="entry name" value="BIS(5'-ADENOSYL)-TRIPHOSPHATASE"/>
    <property type="match status" value="1"/>
</dbReference>
<organism evidence="7 8">
    <name type="scientific">Prevotella disiens DNF00882</name>
    <dbReference type="NCBI Taxonomy" id="1401075"/>
    <lineage>
        <taxon>Bacteria</taxon>
        <taxon>Pseudomonadati</taxon>
        <taxon>Bacteroidota</taxon>
        <taxon>Bacteroidia</taxon>
        <taxon>Bacteroidales</taxon>
        <taxon>Prevotellaceae</taxon>
        <taxon>Prevotella</taxon>
    </lineage>
</organism>
<evidence type="ECO:0000256" key="4">
    <source>
        <dbReference type="PIRSR" id="PIRSR031924-50"/>
    </source>
</evidence>
<dbReference type="Gene3D" id="3.40.720.10">
    <property type="entry name" value="Alkaline Phosphatase, subunit A"/>
    <property type="match status" value="2"/>
</dbReference>
<dbReference type="GO" id="GO:0046872">
    <property type="term" value="F:metal ion binding"/>
    <property type="evidence" value="ECO:0007669"/>
    <property type="project" value="UniProtKB-KW"/>
</dbReference>
<evidence type="ECO:0000313" key="8">
    <source>
        <dbReference type="Proteomes" id="UP000029538"/>
    </source>
</evidence>
<evidence type="ECO:0000313" key="7">
    <source>
        <dbReference type="EMBL" id="KGF49830.1"/>
    </source>
</evidence>
<dbReference type="EMBL" id="JRNR01000024">
    <property type="protein sequence ID" value="KGF49830.1"/>
    <property type="molecule type" value="Genomic_DNA"/>
</dbReference>
<feature type="binding site" evidence="5">
    <location>
        <position position="95"/>
    </location>
    <ligand>
        <name>substrate</name>
    </ligand>
</feature>
<dbReference type="PIRSF" id="PIRSF031924">
    <property type="entry name" value="Pi-irrepressible_AP"/>
    <property type="match status" value="1"/>
</dbReference>
<protein>
    <submittedName>
        <fullName evidence="7">Nucleotide pyrophosphatase</fullName>
    </submittedName>
</protein>
<accession>A0A096ASW5</accession>
<dbReference type="PANTHER" id="PTHR10151">
    <property type="entry name" value="ECTONUCLEOTIDE PYROPHOSPHATASE/PHOSPHODIESTERASE"/>
    <property type="match status" value="1"/>
</dbReference>
<dbReference type="Pfam" id="PF01663">
    <property type="entry name" value="Phosphodiest"/>
    <property type="match status" value="1"/>
</dbReference>
<reference evidence="7 8" key="1">
    <citation type="submission" date="2014-07" db="EMBL/GenBank/DDBJ databases">
        <authorList>
            <person name="McCorrison J."/>
            <person name="Sanka R."/>
            <person name="Torralba M."/>
            <person name="Gillis M."/>
            <person name="Haft D.H."/>
            <person name="Methe B."/>
            <person name="Sutton G."/>
            <person name="Nelson K.E."/>
        </authorList>
    </citation>
    <scope>NUCLEOTIDE SEQUENCE [LARGE SCALE GENOMIC DNA]</scope>
    <source>
        <strain evidence="7 8">DNF00882</strain>
    </source>
</reference>
<dbReference type="InterPro" id="IPR002591">
    <property type="entry name" value="Phosphodiest/P_Trfase"/>
</dbReference>
<proteinExistence type="predicted"/>
<comment type="caution">
    <text evidence="7">The sequence shown here is derived from an EMBL/GenBank/DDBJ whole genome shotgun (WGS) entry which is preliminary data.</text>
</comment>
<keyword evidence="2" id="KW-0479">Metal-binding</keyword>